<dbReference type="EMBL" id="UPSH01000002">
    <property type="protein sequence ID" value="VBB19057.1"/>
    <property type="molecule type" value="Genomic_DNA"/>
</dbReference>
<evidence type="ECO:0000313" key="3">
    <source>
        <dbReference type="Proteomes" id="UP000594342"/>
    </source>
</evidence>
<dbReference type="Proteomes" id="UP000594342">
    <property type="component" value="Unassembled WGS sequence"/>
</dbReference>
<sequence>VKTFNKQKQNPGVIHPGSRKGFYRITDSKNVRYMEERVYCGGLAHNELKAQIFKTTLHNNRFGLLAVLDLSSQFEDDDDDVEYPELTIYTVSDRVAELDRELADAMRDEARAIARFYTAEDEDELSYRYFDWHINDRMQHPDCVRQKICDAHYDLLEDAATDRFGQPDRHFVDELLRLTAMEKLLDERLNEMDTGHERLSERHECEYSLRTGMECPVTLCRDHPPWVRYGGEQKFLEGFESSGTPPCRFCDEPRIRCDVCGSSHEDICTMHDSSRDWDRRRNRDLDRSRDYSRSEGPTRPWTTDWHVTDVHDQQDDQPDDNDYDRRGDSCNDRRGDSCNDRRGDSCNDRRDDYDDAYDYRGCGGCSGCDSCGLYNDFGYGDGRDVHDDDDRCTDHDDGEHDSEPERDDYGRLYSEYRMYDHFNHGMMHCHPEDMQYEPEKGWRYS</sequence>
<accession>A0A5K0UAM2</accession>
<feature type="non-terminal residue" evidence="2">
    <location>
        <position position="1"/>
    </location>
</feature>
<name>A0A5K0UAM2_9VIRU</name>
<reference evidence="2 3" key="1">
    <citation type="submission" date="2018-10" db="EMBL/GenBank/DDBJ databases">
        <authorList>
            <consortium name="IHU Genomes"/>
        </authorList>
    </citation>
    <scope>NUCLEOTIDE SEQUENCE [LARGE SCALE GENOMIC DNA]</scope>
    <source>
        <strain evidence="2 3">A1</strain>
    </source>
</reference>
<evidence type="ECO:0000313" key="2">
    <source>
        <dbReference type="EMBL" id="VBB19057.1"/>
    </source>
</evidence>
<protein>
    <submittedName>
        <fullName evidence="2">Uncharacterized protein</fullName>
    </submittedName>
</protein>
<organism evidence="2 3">
    <name type="scientific">Yasminevirus sp. GU-2018</name>
    <dbReference type="NCBI Taxonomy" id="2420051"/>
    <lineage>
        <taxon>Viruses</taxon>
        <taxon>Varidnaviria</taxon>
        <taxon>Bamfordvirae</taxon>
        <taxon>Nucleocytoviricota</taxon>
        <taxon>Megaviricetes</taxon>
        <taxon>Imitervirales</taxon>
        <taxon>Mimiviridae</taxon>
        <taxon>Klosneuvirinae</taxon>
        <taxon>Yasminevirus</taxon>
        <taxon>Yasminevirus saudimassiliense</taxon>
    </lineage>
</organism>
<keyword evidence="3" id="KW-1185">Reference proteome</keyword>
<proteinExistence type="predicted"/>
<evidence type="ECO:0000256" key="1">
    <source>
        <dbReference type="SAM" id="MobiDB-lite"/>
    </source>
</evidence>
<feature type="region of interest" description="Disordered" evidence="1">
    <location>
        <begin position="390"/>
        <end position="409"/>
    </location>
</feature>
<comment type="caution">
    <text evidence="2">The sequence shown here is derived from an EMBL/GenBank/DDBJ whole genome shotgun (WGS) entry which is preliminary data.</text>
</comment>
<feature type="region of interest" description="Disordered" evidence="1">
    <location>
        <begin position="285"/>
        <end position="328"/>
    </location>
</feature>
<gene>
    <name evidence="2" type="ORF">YASMINEVIRUS_1589</name>
</gene>